<dbReference type="Proteomes" id="UP000812440">
    <property type="component" value="Unassembled WGS sequence"/>
</dbReference>
<dbReference type="Pfam" id="PF00305">
    <property type="entry name" value="Lipoxygenase"/>
    <property type="match status" value="1"/>
</dbReference>
<keyword evidence="11" id="KW-0106">Calcium</keyword>
<dbReference type="PROSITE" id="PS50095">
    <property type="entry name" value="PLAT"/>
    <property type="match status" value="1"/>
</dbReference>
<evidence type="ECO:0000256" key="1">
    <source>
        <dbReference type="ARBA" id="ARBA00004496"/>
    </source>
</evidence>
<dbReference type="InterPro" id="IPR000907">
    <property type="entry name" value="LipOase"/>
</dbReference>
<evidence type="ECO:0000259" key="15">
    <source>
        <dbReference type="PROSITE" id="PS51393"/>
    </source>
</evidence>
<evidence type="ECO:0000256" key="11">
    <source>
        <dbReference type="PIRSR" id="PIRSR601885-2"/>
    </source>
</evidence>
<keyword evidence="7" id="KW-0560">Oxidoreductase</keyword>
<evidence type="ECO:0000256" key="9">
    <source>
        <dbReference type="ARBA" id="ARBA00023098"/>
    </source>
</evidence>
<dbReference type="PRINTS" id="PR00087">
    <property type="entry name" value="LIPOXYGENASE"/>
</dbReference>
<keyword evidence="9" id="KW-0443">Lipid metabolism</keyword>
<feature type="binding site" evidence="10">
    <location>
        <position position="670"/>
    </location>
    <ligand>
        <name>Fe cation</name>
        <dbReference type="ChEBI" id="CHEBI:24875"/>
        <note>catalytic</note>
    </ligand>
</feature>
<evidence type="ECO:0000256" key="7">
    <source>
        <dbReference type="ARBA" id="ARBA00023002"/>
    </source>
</evidence>
<dbReference type="SMART" id="SM00308">
    <property type="entry name" value="LH2"/>
    <property type="match status" value="1"/>
</dbReference>
<dbReference type="InterPro" id="IPR042062">
    <property type="entry name" value="PLAT_LOX_verte"/>
</dbReference>
<protein>
    <submittedName>
        <fullName evidence="16">Uncharacterized protein</fullName>
    </submittedName>
</protein>
<dbReference type="GO" id="GO:0034440">
    <property type="term" value="P:lipid oxidation"/>
    <property type="evidence" value="ECO:0007669"/>
    <property type="project" value="InterPro"/>
</dbReference>
<feature type="binding site" evidence="10">
    <location>
        <position position="547"/>
    </location>
    <ligand>
        <name>Fe cation</name>
        <dbReference type="ChEBI" id="CHEBI:24875"/>
        <note>catalytic</note>
    </ligand>
</feature>
<evidence type="ECO:0000256" key="12">
    <source>
        <dbReference type="PIRSR" id="PIRSR601885-3"/>
    </source>
</evidence>
<dbReference type="AlphaFoldDB" id="A0A8T2IJR8"/>
<feature type="domain" description="PLAT" evidence="14">
    <location>
        <begin position="2"/>
        <end position="119"/>
    </location>
</feature>
<reference evidence="16" key="1">
    <citation type="thesis" date="2020" institute="ProQuest LLC" country="789 East Eisenhower Parkway, Ann Arbor, MI, USA">
        <title>Comparative Genomics and Chromosome Evolution.</title>
        <authorList>
            <person name="Mudd A.B."/>
        </authorList>
    </citation>
    <scope>NUCLEOTIDE SEQUENCE</scope>
    <source>
        <strain evidence="16">Female2</strain>
        <tissue evidence="16">Blood</tissue>
    </source>
</reference>
<feature type="binding site" evidence="11">
    <location>
        <position position="15"/>
    </location>
    <ligand>
        <name>Ca(2+)</name>
        <dbReference type="ChEBI" id="CHEBI:29108"/>
        <label>1</label>
    </ligand>
</feature>
<evidence type="ECO:0000256" key="4">
    <source>
        <dbReference type="ARBA" id="ARBA00022490"/>
    </source>
</evidence>
<comment type="similarity">
    <text evidence="3">Belongs to the lipoxygenase family.</text>
</comment>
<dbReference type="GO" id="GO:0005506">
    <property type="term" value="F:iron ion binding"/>
    <property type="evidence" value="ECO:0007669"/>
    <property type="project" value="InterPro"/>
</dbReference>
<feature type="binding site" evidence="10">
    <location>
        <position position="372"/>
    </location>
    <ligand>
        <name>Fe cation</name>
        <dbReference type="ChEBI" id="CHEBI:24875"/>
        <note>catalytic</note>
    </ligand>
</feature>
<evidence type="ECO:0000259" key="14">
    <source>
        <dbReference type="PROSITE" id="PS50095"/>
    </source>
</evidence>
<evidence type="ECO:0000256" key="2">
    <source>
        <dbReference type="ARBA" id="ARBA00005189"/>
    </source>
</evidence>
<dbReference type="Pfam" id="PF01477">
    <property type="entry name" value="PLAT"/>
    <property type="match status" value="1"/>
</dbReference>
<dbReference type="FunFam" id="2.60.60.20:FF:000002">
    <property type="entry name" value="Arachidonate 5-lipoxygenase a"/>
    <property type="match status" value="1"/>
</dbReference>
<dbReference type="InterPro" id="IPR036392">
    <property type="entry name" value="PLAT/LH2_dom_sf"/>
</dbReference>
<dbReference type="Gene3D" id="1.20.245.10">
    <property type="entry name" value="Lipoxygenase-1, Domain 5"/>
    <property type="match status" value="1"/>
</dbReference>
<sequence length="670" mass="76075">MFNYKIEVATGSFLGAATLDCVSIVLIGSHGESTKHGLNHWGKDFVPGTVDKYELSSKENLGEILAIRLYKEPYLYFPEDVWFCNYVAVTSPNGQVYQFPYYRWLSGYEPVEIPEGKGAILVGDIHPIIKAQRRRELEMKRNTHQWKTYVNGVPRCIAIDSVNDLPCNDQFSFMKKNSFSYNAFSAGLDVKVKGLANCMSSWKDLNDIKRVLNIQRTPNSDLVSQRWKEDTFFGYQYLNGINPVMIHKCFQIPDNFPVDNDLVAASLGTGKSLHEELKNGNIYLADYSILHGLPTNMVNGEKQYISAPLCLLWKTPQDNIVPIAIQINQIPGEENPIFVPNDPEWDWTLAKIWVRNAEFNVLELVTHLLHTHLFAEVFNIATSRHLPMGHPIYKLIVPHLRYTLEINILARTQLVGPGGNFDQNSSIGNGGIPVLLARAMERMTYSSMCLPDDIQARGVESLPNYFYRDDGMKIWKAMESYVSEIVHYYYTSDEFVFKDPELQAWVAEIFKEGFQSNKSIGIPSSFATRVELIKYLTMVIFTCSAEHAAANSGQFDFFSWMPNAPGSMRQPPPTSKGTTTYQSILDTLPAVNGTAAVVATVSLLSAEPLDRRPLGYYPNEYFTEDIPKKFITEFQGRLKDISRSIKERNRTKNLTYHYLDPEMIENSVSI</sequence>
<evidence type="ECO:0000256" key="3">
    <source>
        <dbReference type="ARBA" id="ARBA00009419"/>
    </source>
</evidence>
<keyword evidence="5 10" id="KW-0479">Metal-binding</keyword>
<comment type="pathway">
    <text evidence="2">Lipid metabolism.</text>
</comment>
<evidence type="ECO:0000256" key="6">
    <source>
        <dbReference type="ARBA" id="ARBA00022964"/>
    </source>
</evidence>
<dbReference type="OrthoDB" id="407298at2759"/>
<dbReference type="InterPro" id="IPR001885">
    <property type="entry name" value="LipOase_mml"/>
</dbReference>
<accession>A0A8T2IJR8</accession>
<comment type="caution">
    <text evidence="16">The sequence shown here is derived from an EMBL/GenBank/DDBJ whole genome shotgun (WGS) entry which is preliminary data.</text>
</comment>
<evidence type="ECO:0000256" key="13">
    <source>
        <dbReference type="PROSITE-ProRule" id="PRU00152"/>
    </source>
</evidence>
<evidence type="ECO:0000256" key="5">
    <source>
        <dbReference type="ARBA" id="ARBA00022723"/>
    </source>
</evidence>
<evidence type="ECO:0000313" key="17">
    <source>
        <dbReference type="Proteomes" id="UP000812440"/>
    </source>
</evidence>
<dbReference type="CDD" id="cd01753">
    <property type="entry name" value="PLAT_LOX"/>
    <property type="match status" value="1"/>
</dbReference>
<feature type="binding site" evidence="11">
    <location>
        <position position="80"/>
    </location>
    <ligand>
        <name>Ca(2+)</name>
        <dbReference type="ChEBI" id="CHEBI:29108"/>
        <label>1</label>
    </ligand>
</feature>
<dbReference type="GO" id="GO:0005737">
    <property type="term" value="C:cytoplasm"/>
    <property type="evidence" value="ECO:0007669"/>
    <property type="project" value="UniProtKB-SubCell"/>
</dbReference>
<comment type="cofactor">
    <cofactor evidence="10">
        <name>Fe cation</name>
        <dbReference type="ChEBI" id="CHEBI:24875"/>
    </cofactor>
    <text evidence="10">Binds 1 Fe cation per subunit.</text>
</comment>
<feature type="site" description="Essential for stabilizing binding to COTL1" evidence="12">
    <location>
        <position position="104"/>
    </location>
</feature>
<organism evidence="16 17">
    <name type="scientific">Hymenochirus boettgeri</name>
    <name type="common">Congo dwarf clawed frog</name>
    <dbReference type="NCBI Taxonomy" id="247094"/>
    <lineage>
        <taxon>Eukaryota</taxon>
        <taxon>Metazoa</taxon>
        <taxon>Chordata</taxon>
        <taxon>Craniata</taxon>
        <taxon>Vertebrata</taxon>
        <taxon>Euteleostomi</taxon>
        <taxon>Amphibia</taxon>
        <taxon>Batrachia</taxon>
        <taxon>Anura</taxon>
        <taxon>Pipoidea</taxon>
        <taxon>Pipidae</taxon>
        <taxon>Pipinae</taxon>
        <taxon>Hymenochirus</taxon>
    </lineage>
</organism>
<keyword evidence="4" id="KW-0963">Cytoplasm</keyword>
<dbReference type="InterPro" id="IPR013819">
    <property type="entry name" value="LipOase_C"/>
</dbReference>
<keyword evidence="8 10" id="KW-0408">Iron</keyword>
<dbReference type="Gene3D" id="3.10.450.60">
    <property type="match status" value="1"/>
</dbReference>
<comment type="subcellular location">
    <subcellularLocation>
        <location evidence="1">Cytoplasm</location>
    </subcellularLocation>
</comment>
<feature type="binding site" evidence="10">
    <location>
        <position position="367"/>
    </location>
    <ligand>
        <name>Fe cation</name>
        <dbReference type="ChEBI" id="CHEBI:24875"/>
        <note>catalytic</note>
    </ligand>
</feature>
<dbReference type="PROSITE" id="PS51393">
    <property type="entry name" value="LIPOXYGENASE_3"/>
    <property type="match status" value="1"/>
</dbReference>
<evidence type="ECO:0000313" key="16">
    <source>
        <dbReference type="EMBL" id="KAG8430406.1"/>
    </source>
</evidence>
<keyword evidence="17" id="KW-1185">Reference proteome</keyword>
<evidence type="ECO:0000256" key="10">
    <source>
        <dbReference type="PIRSR" id="PIRSR601885-1"/>
    </source>
</evidence>
<comment type="caution">
    <text evidence="13">Lacks conserved residue(s) required for the propagation of feature annotation.</text>
</comment>
<dbReference type="Gene3D" id="2.60.60.20">
    <property type="entry name" value="PLAT/LH2 domain"/>
    <property type="match status" value="1"/>
</dbReference>
<dbReference type="GO" id="GO:0016702">
    <property type="term" value="F:oxidoreductase activity, acting on single donors with incorporation of molecular oxygen, incorporation of two atoms of oxygen"/>
    <property type="evidence" value="ECO:0007669"/>
    <property type="project" value="InterPro"/>
</dbReference>
<dbReference type="FunFam" id="1.20.245.10:FF:000001">
    <property type="entry name" value="Arachidonate 5-lipoxygenase a"/>
    <property type="match status" value="1"/>
</dbReference>
<dbReference type="PRINTS" id="PR00467">
    <property type="entry name" value="MAMLPOXGNASE"/>
</dbReference>
<keyword evidence="6" id="KW-0223">Dioxygenase</keyword>
<dbReference type="PANTHER" id="PTHR11771">
    <property type="entry name" value="LIPOXYGENASE"/>
    <property type="match status" value="1"/>
</dbReference>
<dbReference type="InterPro" id="IPR001024">
    <property type="entry name" value="PLAT/LH2_dom"/>
</dbReference>
<gene>
    <name evidence="16" type="ORF">GDO86_017876</name>
</gene>
<dbReference type="EMBL" id="JAACNH010001025">
    <property type="protein sequence ID" value="KAG8430406.1"/>
    <property type="molecule type" value="Genomic_DNA"/>
</dbReference>
<evidence type="ECO:0000256" key="8">
    <source>
        <dbReference type="ARBA" id="ARBA00023004"/>
    </source>
</evidence>
<dbReference type="SUPFAM" id="SSF48484">
    <property type="entry name" value="Lipoxigenase"/>
    <property type="match status" value="1"/>
</dbReference>
<feature type="domain" description="Lipoxygenase" evidence="15">
    <location>
        <begin position="119"/>
        <end position="670"/>
    </location>
</feature>
<dbReference type="SUPFAM" id="SSF49723">
    <property type="entry name" value="Lipase/lipooxygenase domain (PLAT/LH2 domain)"/>
    <property type="match status" value="1"/>
</dbReference>
<dbReference type="InterPro" id="IPR036226">
    <property type="entry name" value="LipOase_C_sf"/>
</dbReference>
<proteinExistence type="inferred from homology"/>
<name>A0A8T2IJR8_9PIPI</name>